<dbReference type="RefSeq" id="WP_205280643.1">
    <property type="nucleotide sequence ID" value="NZ_JAFFPU010000066.1"/>
</dbReference>
<organism evidence="1 2">
    <name type="scientific">Leptospira ainlahdjerensis</name>
    <dbReference type="NCBI Taxonomy" id="2810033"/>
    <lineage>
        <taxon>Bacteria</taxon>
        <taxon>Pseudomonadati</taxon>
        <taxon>Spirochaetota</taxon>
        <taxon>Spirochaetia</taxon>
        <taxon>Leptospirales</taxon>
        <taxon>Leptospiraceae</taxon>
        <taxon>Leptospira</taxon>
    </lineage>
</organism>
<accession>A0ABS2UER7</accession>
<protein>
    <recommendedName>
        <fullName evidence="3">MarR family transcriptional regulator</fullName>
    </recommendedName>
</protein>
<proteinExistence type="predicted"/>
<reference evidence="1 2" key="1">
    <citation type="submission" date="2021-02" db="EMBL/GenBank/DDBJ databases">
        <title>Leptospira ainlahdjerensis sp. nov., Leptospira ainazelensis sp. nov., Leptospira abararensis sp. nov. and Leptospira chreensis sp. nov., four new species isolated from water sources in Algeria.</title>
        <authorList>
            <person name="Amara Korba A."/>
            <person name="Kainiu M."/>
            <person name="Vincent A.T."/>
            <person name="Mariet J.-F."/>
            <person name="Veyrier F.J."/>
            <person name="Goarant C."/>
            <person name="Picardeau M."/>
        </authorList>
    </citation>
    <scope>NUCLEOTIDE SEQUENCE [LARGE SCALE GENOMIC DNA]</scope>
    <source>
        <strain evidence="1 2">201903070</strain>
    </source>
</reference>
<evidence type="ECO:0008006" key="3">
    <source>
        <dbReference type="Google" id="ProtNLM"/>
    </source>
</evidence>
<gene>
    <name evidence="1" type="ORF">JWG45_16000</name>
</gene>
<dbReference type="EMBL" id="JAFFPU010000066">
    <property type="protein sequence ID" value="MBM9578649.1"/>
    <property type="molecule type" value="Genomic_DNA"/>
</dbReference>
<dbReference type="Proteomes" id="UP000724686">
    <property type="component" value="Unassembled WGS sequence"/>
</dbReference>
<sequence>MKYNDEQIIEKLNSLTENDMIEKIIIPIYKVKFKNRFYDIENTGKNKQEDQGIDITYYEISEDTKTRVYSGIQVKQDDINTGSGANGISAIIIQANQAFLKKIADTTNKNTFYIKTFKILTTKNILPKARMQIVDQLKDKNIEFITGKDLIKWIRESFEREFLNIFPEVSDISEENDEKITPIGAVLEYIENNFKDEIDDLKSSFKPLDGESKKIIFSIILHKNINPYQIGKQISSSKQSVIESIDNLRSDGLVDYDDEGEIFIATSDFDELEPLNKEIEDRIKLLGYTKELDSEEVLEKLLIRSRY</sequence>
<keyword evidence="2" id="KW-1185">Reference proteome</keyword>
<evidence type="ECO:0000313" key="2">
    <source>
        <dbReference type="Proteomes" id="UP000724686"/>
    </source>
</evidence>
<evidence type="ECO:0000313" key="1">
    <source>
        <dbReference type="EMBL" id="MBM9578649.1"/>
    </source>
</evidence>
<name>A0ABS2UER7_9LEPT</name>
<comment type="caution">
    <text evidence="1">The sequence shown here is derived from an EMBL/GenBank/DDBJ whole genome shotgun (WGS) entry which is preliminary data.</text>
</comment>